<dbReference type="AlphaFoldDB" id="A0A2J6RG06"/>
<evidence type="ECO:0000313" key="1">
    <source>
        <dbReference type="EMBL" id="PMD37420.1"/>
    </source>
</evidence>
<protein>
    <submittedName>
        <fullName evidence="1">Uncharacterized protein</fullName>
    </submittedName>
</protein>
<organism evidence="1 2">
    <name type="scientific">Hyaloscypha variabilis (strain UAMH 11265 / GT02V1 / F)</name>
    <name type="common">Meliniomyces variabilis</name>
    <dbReference type="NCBI Taxonomy" id="1149755"/>
    <lineage>
        <taxon>Eukaryota</taxon>
        <taxon>Fungi</taxon>
        <taxon>Dikarya</taxon>
        <taxon>Ascomycota</taxon>
        <taxon>Pezizomycotina</taxon>
        <taxon>Leotiomycetes</taxon>
        <taxon>Helotiales</taxon>
        <taxon>Hyaloscyphaceae</taxon>
        <taxon>Hyaloscypha</taxon>
        <taxon>Hyaloscypha variabilis</taxon>
    </lineage>
</organism>
<gene>
    <name evidence="1" type="ORF">L207DRAFT_75962</name>
</gene>
<dbReference type="Proteomes" id="UP000235786">
    <property type="component" value="Unassembled WGS sequence"/>
</dbReference>
<accession>A0A2J6RG06</accession>
<sequence>MPCTCRQNDFETHVFRVLLMSRIPMIYRAGGLWSRADSVSACLLSIVRVDIQQNLSRGMRRRKNSNVKVFFGSSSSILAAQCSQLHIHSKGVPSSFCNSNLTQNIEDYLVVSVSQVGESFGCSFPHRTTARLFSVPDLRTVLLCKSQSRRHEF</sequence>
<evidence type="ECO:0000313" key="2">
    <source>
        <dbReference type="Proteomes" id="UP000235786"/>
    </source>
</evidence>
<reference evidence="1 2" key="1">
    <citation type="submission" date="2016-04" db="EMBL/GenBank/DDBJ databases">
        <title>A degradative enzymes factory behind the ericoid mycorrhizal symbiosis.</title>
        <authorList>
            <consortium name="DOE Joint Genome Institute"/>
            <person name="Martino E."/>
            <person name="Morin E."/>
            <person name="Grelet G."/>
            <person name="Kuo A."/>
            <person name="Kohler A."/>
            <person name="Daghino S."/>
            <person name="Barry K."/>
            <person name="Choi C."/>
            <person name="Cichocki N."/>
            <person name="Clum A."/>
            <person name="Copeland A."/>
            <person name="Hainaut M."/>
            <person name="Haridas S."/>
            <person name="Labutti K."/>
            <person name="Lindquist E."/>
            <person name="Lipzen A."/>
            <person name="Khouja H.-R."/>
            <person name="Murat C."/>
            <person name="Ohm R."/>
            <person name="Olson A."/>
            <person name="Spatafora J."/>
            <person name="Veneault-Fourrey C."/>
            <person name="Henrissat B."/>
            <person name="Grigoriev I."/>
            <person name="Martin F."/>
            <person name="Perotto S."/>
        </authorList>
    </citation>
    <scope>NUCLEOTIDE SEQUENCE [LARGE SCALE GENOMIC DNA]</scope>
    <source>
        <strain evidence="1 2">F</strain>
    </source>
</reference>
<name>A0A2J6RG06_HYAVF</name>
<proteinExistence type="predicted"/>
<dbReference type="EMBL" id="KZ613949">
    <property type="protein sequence ID" value="PMD37420.1"/>
    <property type="molecule type" value="Genomic_DNA"/>
</dbReference>
<keyword evidence="2" id="KW-1185">Reference proteome</keyword>